<reference evidence="10" key="4">
    <citation type="submission" date="2025-09" db="UniProtKB">
        <authorList>
            <consortium name="Ensembl"/>
        </authorList>
    </citation>
    <scope>IDENTIFICATION</scope>
</reference>
<accession>A0AAX7SVW4</accession>
<evidence type="ECO:0000259" key="9">
    <source>
        <dbReference type="Pfam" id="PF13778"/>
    </source>
</evidence>
<evidence type="ECO:0000256" key="7">
    <source>
        <dbReference type="ARBA" id="ARBA00039956"/>
    </source>
</evidence>
<evidence type="ECO:0000256" key="3">
    <source>
        <dbReference type="ARBA" id="ARBA00022530"/>
    </source>
</evidence>
<comment type="subunit">
    <text evidence="6">Binds to various extracellular matrix proteins.</text>
</comment>
<keyword evidence="3" id="KW-0272">Extracellular matrix</keyword>
<keyword evidence="4" id="KW-0732">Signal</keyword>
<feature type="compositionally biased region" description="Low complexity" evidence="8">
    <location>
        <begin position="387"/>
        <end position="398"/>
    </location>
</feature>
<evidence type="ECO:0000256" key="4">
    <source>
        <dbReference type="ARBA" id="ARBA00022729"/>
    </source>
</evidence>
<sequence>MDEGKCTFQLFANRQYDCQKERKKKEFEGTSSQMVIFSKSDRTGVEESEAREWVPKSVSSSEDDGTDDWKPTQDESEGYSEEEEEQERKRIPKMVAASEEDGTHDSRPTQDESKDDSKDEAEHLGQMIHKVAMEKGAFVSSELPQRTEERQQVAVASKSQRHHCVRNGHKCPICGHVYADIVQHLRVTEQVVNKTELTLLSQFSHRHFSTNLDCPVRLCQSKHLKRLDKHLEKVHKLQTPMIKLYMQKAKDRCIAKELALLRVSNPTPQMVSHVGEVDDAVIEEGIFRALEEGSKVASAIASSSKAHSDHATLIHWPAPPSDSEAPSDHATLNHRPAPPSDSEAHSDHAILNHRPAPPSDSKALGDSTRPNLQPPLSASDTLSDHTIPIMQPPSISSSKVTCHSTGVSPDVLIPSSAPYYAAKQRRGRPLPRTPAPGCKNCQILFTELQVVKQLLECELESNHELKQIHSSTKRANVKYSRRKRFSLSKAPHYAGLAGSISSRSHVPLCPRLCSGSSAYILALGLGFVTLGTSRILLLKMSASAENKYDFLPASVNLLAEALKLHFCLVMSVRVIVQGCHGYTGLRYIAILKLVGTELPDMGGVLELYPINGSATVEREGLSATLVKDMRNYFQISPEYFSMLLVGKDGNVKCWYPSPMWSMAIIYDLVDSMQQGRAERFKGAGAQS</sequence>
<dbReference type="PANTHER" id="PTHR46792">
    <property type="entry name" value="COILED-COIL DOMAIN-CONTAINING PROTEIN 80"/>
    <property type="match status" value="1"/>
</dbReference>
<dbReference type="GeneTree" id="ENSGT00940000173711"/>
<feature type="compositionally biased region" description="Basic and acidic residues" evidence="8">
    <location>
        <begin position="39"/>
        <end position="54"/>
    </location>
</feature>
<dbReference type="AlphaFoldDB" id="A0AAX7SVW4"/>
<comment type="subcellular location">
    <subcellularLocation>
        <location evidence="1">Secreted</location>
        <location evidence="1">Extracellular space</location>
        <location evidence="1">Extracellular matrix</location>
    </subcellularLocation>
</comment>
<evidence type="ECO:0000313" key="11">
    <source>
        <dbReference type="Proteomes" id="UP000265100"/>
    </source>
</evidence>
<comment type="similarity">
    <text evidence="5">Belongs to the CCDC80 family.</text>
</comment>
<dbReference type="InterPro" id="IPR025232">
    <property type="entry name" value="DUF4174"/>
</dbReference>
<keyword evidence="2" id="KW-0964">Secreted</keyword>
<evidence type="ECO:0000256" key="6">
    <source>
        <dbReference type="ARBA" id="ARBA00038549"/>
    </source>
</evidence>
<dbReference type="GO" id="GO:0010811">
    <property type="term" value="P:positive regulation of cell-substrate adhesion"/>
    <property type="evidence" value="ECO:0007669"/>
    <property type="project" value="TreeGrafter"/>
</dbReference>
<evidence type="ECO:0000313" key="10">
    <source>
        <dbReference type="Ensembl" id="ENSACLP00000046441.1"/>
    </source>
</evidence>
<dbReference type="GO" id="GO:0030198">
    <property type="term" value="P:extracellular matrix organization"/>
    <property type="evidence" value="ECO:0007669"/>
    <property type="project" value="TreeGrafter"/>
</dbReference>
<evidence type="ECO:0000256" key="1">
    <source>
        <dbReference type="ARBA" id="ARBA00004498"/>
    </source>
</evidence>
<feature type="compositionally biased region" description="Polar residues" evidence="8">
    <location>
        <begin position="368"/>
        <end position="381"/>
    </location>
</feature>
<feature type="domain" description="DUF4174" evidence="9">
    <location>
        <begin position="585"/>
        <end position="675"/>
    </location>
</feature>
<evidence type="ECO:0000256" key="2">
    <source>
        <dbReference type="ARBA" id="ARBA00022525"/>
    </source>
</evidence>
<organism evidence="10 11">
    <name type="scientific">Astatotilapia calliptera</name>
    <name type="common">Eastern happy</name>
    <name type="synonym">Chromis callipterus</name>
    <dbReference type="NCBI Taxonomy" id="8154"/>
    <lineage>
        <taxon>Eukaryota</taxon>
        <taxon>Metazoa</taxon>
        <taxon>Chordata</taxon>
        <taxon>Craniata</taxon>
        <taxon>Vertebrata</taxon>
        <taxon>Euteleostomi</taxon>
        <taxon>Actinopterygii</taxon>
        <taxon>Neopterygii</taxon>
        <taxon>Teleostei</taxon>
        <taxon>Neoteleostei</taxon>
        <taxon>Acanthomorphata</taxon>
        <taxon>Ovalentaria</taxon>
        <taxon>Cichlomorphae</taxon>
        <taxon>Cichliformes</taxon>
        <taxon>Cichlidae</taxon>
        <taxon>African cichlids</taxon>
        <taxon>Pseudocrenilabrinae</taxon>
        <taxon>Haplochromini</taxon>
        <taxon>Astatotilapia</taxon>
    </lineage>
</organism>
<evidence type="ECO:0000256" key="5">
    <source>
        <dbReference type="ARBA" id="ARBA00038037"/>
    </source>
</evidence>
<dbReference type="PANTHER" id="PTHR46792:SF2">
    <property type="entry name" value="COILED-COIL DOMAIN-CONTAINING PROTEIN 80"/>
    <property type="match status" value="1"/>
</dbReference>
<reference evidence="10" key="3">
    <citation type="submission" date="2025-08" db="UniProtKB">
        <authorList>
            <consortium name="Ensembl"/>
        </authorList>
    </citation>
    <scope>IDENTIFICATION</scope>
</reference>
<dbReference type="Proteomes" id="UP000265100">
    <property type="component" value="Chromosome 20"/>
</dbReference>
<reference evidence="10 11" key="1">
    <citation type="submission" date="2018-05" db="EMBL/GenBank/DDBJ databases">
        <authorList>
            <person name="Datahose"/>
        </authorList>
    </citation>
    <scope>NUCLEOTIDE SEQUENCE</scope>
</reference>
<protein>
    <recommendedName>
        <fullName evidence="7">Coiled-coil domain-containing protein 80</fullName>
    </recommendedName>
</protein>
<feature type="compositionally biased region" description="Acidic residues" evidence="8">
    <location>
        <begin position="74"/>
        <end position="85"/>
    </location>
</feature>
<keyword evidence="11" id="KW-1185">Reference proteome</keyword>
<dbReference type="GO" id="GO:0005604">
    <property type="term" value="C:basement membrane"/>
    <property type="evidence" value="ECO:0007669"/>
    <property type="project" value="TreeGrafter"/>
</dbReference>
<feature type="region of interest" description="Disordered" evidence="8">
    <location>
        <begin position="313"/>
        <end position="402"/>
    </location>
</feature>
<name>A0AAX7SVW4_ASTCA</name>
<evidence type="ECO:0000256" key="8">
    <source>
        <dbReference type="SAM" id="MobiDB-lite"/>
    </source>
</evidence>
<feature type="compositionally biased region" description="Basic and acidic residues" evidence="8">
    <location>
        <begin position="101"/>
        <end position="121"/>
    </location>
</feature>
<reference evidence="11" key="2">
    <citation type="submission" date="2023-03" db="EMBL/GenBank/DDBJ databases">
        <authorList>
            <consortium name="Wellcome Sanger Institute Data Sharing"/>
        </authorList>
    </citation>
    <scope>NUCLEOTIDE SEQUENCE [LARGE SCALE GENOMIC DNA]</scope>
</reference>
<feature type="region of interest" description="Disordered" evidence="8">
    <location>
        <begin position="21"/>
        <end position="121"/>
    </location>
</feature>
<dbReference type="Ensembl" id="ENSACLT00000047301.1">
    <property type="protein sequence ID" value="ENSACLP00000046441.1"/>
    <property type="gene ID" value="ENSACLG00000030229.1"/>
</dbReference>
<proteinExistence type="inferred from homology"/>
<dbReference type="Pfam" id="PF13778">
    <property type="entry name" value="DUF4174"/>
    <property type="match status" value="1"/>
</dbReference>